<dbReference type="EMBL" id="LQBQ01000002">
    <property type="protein sequence ID" value="KUJ85368.1"/>
    <property type="molecule type" value="Genomic_DNA"/>
</dbReference>
<feature type="domain" description="TadE-like" evidence="2">
    <location>
        <begin position="21"/>
        <end position="59"/>
    </location>
</feature>
<sequence length="163" mass="17425">MKRLRKHIARLKGCDAGGPVVEFAIVLPLILLFIAIIIEGGRITWIYQSAAAGVRDASRMVARIAPIDLCPAGSVAGYDAMVTDIVENRLNGPSVIPGGATLLDVIPVLHTRTGAYRIDPTCVVEVRAQVQIDYIFGGVFGWFGNPLGPVVTEVADQSRIFGV</sequence>
<comment type="caution">
    <text evidence="3">The sequence shown here is derived from an EMBL/GenBank/DDBJ whole genome shotgun (WGS) entry which is preliminary data.</text>
</comment>
<keyword evidence="1" id="KW-0812">Transmembrane</keyword>
<keyword evidence="1" id="KW-1133">Transmembrane helix</keyword>
<dbReference type="Proteomes" id="UP000053791">
    <property type="component" value="Unassembled WGS sequence"/>
</dbReference>
<dbReference type="OrthoDB" id="7860729at2"/>
<evidence type="ECO:0000256" key="1">
    <source>
        <dbReference type="SAM" id="Phobius"/>
    </source>
</evidence>
<protein>
    <recommendedName>
        <fullName evidence="2">TadE-like domain-containing protein</fullName>
    </recommendedName>
</protein>
<dbReference type="STRING" id="1685379.AVO45_16605"/>
<accession>A0A0X3UBB0</accession>
<dbReference type="InterPro" id="IPR012495">
    <property type="entry name" value="TadE-like_dom"/>
</dbReference>
<dbReference type="Pfam" id="PF07811">
    <property type="entry name" value="TadE"/>
    <property type="match status" value="1"/>
</dbReference>
<gene>
    <name evidence="3" type="ORF">AVO45_16605</name>
</gene>
<dbReference type="AlphaFoldDB" id="A0A0X3UBB0"/>
<keyword evidence="1" id="KW-0472">Membrane</keyword>
<dbReference type="RefSeq" id="WP_068344787.1">
    <property type="nucleotide sequence ID" value="NZ_LQBQ01000002.1"/>
</dbReference>
<evidence type="ECO:0000313" key="3">
    <source>
        <dbReference type="EMBL" id="KUJ85368.1"/>
    </source>
</evidence>
<evidence type="ECO:0000259" key="2">
    <source>
        <dbReference type="Pfam" id="PF07811"/>
    </source>
</evidence>
<evidence type="ECO:0000313" key="4">
    <source>
        <dbReference type="Proteomes" id="UP000053791"/>
    </source>
</evidence>
<feature type="transmembrane region" description="Helical" evidence="1">
    <location>
        <begin position="20"/>
        <end position="38"/>
    </location>
</feature>
<keyword evidence="4" id="KW-1185">Reference proteome</keyword>
<reference evidence="3 4" key="1">
    <citation type="submission" date="2015-12" db="EMBL/GenBank/DDBJ databases">
        <authorList>
            <person name="Shamseldin A."/>
            <person name="Moawad H."/>
            <person name="Abd El-Rahim W.M."/>
            <person name="Sadowsky M.J."/>
        </authorList>
    </citation>
    <scope>NUCLEOTIDE SEQUENCE [LARGE SCALE GENOMIC DNA]</scope>
    <source>
        <strain evidence="3 4">ZGT118</strain>
    </source>
</reference>
<organism evidence="3 4">
    <name type="scientific">Ruegeria marisrubri</name>
    <dbReference type="NCBI Taxonomy" id="1685379"/>
    <lineage>
        <taxon>Bacteria</taxon>
        <taxon>Pseudomonadati</taxon>
        <taxon>Pseudomonadota</taxon>
        <taxon>Alphaproteobacteria</taxon>
        <taxon>Rhodobacterales</taxon>
        <taxon>Roseobacteraceae</taxon>
        <taxon>Ruegeria</taxon>
    </lineage>
</organism>
<proteinExistence type="predicted"/>
<name>A0A0X3UBB0_9RHOB</name>